<dbReference type="InterPro" id="IPR025997">
    <property type="entry name" value="SBP_2_dom"/>
</dbReference>
<dbReference type="GO" id="GO:0030288">
    <property type="term" value="C:outer membrane-bounded periplasmic space"/>
    <property type="evidence" value="ECO:0007669"/>
    <property type="project" value="TreeGrafter"/>
</dbReference>
<dbReference type="GO" id="GO:0030246">
    <property type="term" value="F:carbohydrate binding"/>
    <property type="evidence" value="ECO:0007669"/>
    <property type="project" value="TreeGrafter"/>
</dbReference>
<feature type="compositionally biased region" description="Basic and acidic residues" evidence="3">
    <location>
        <begin position="337"/>
        <end position="359"/>
    </location>
</feature>
<proteinExistence type="inferred from homology"/>
<sequence length="359" mass="38725" precursor="true">MNKTRSTLLLLLAGAFLVGCGDSGGGNSKPTVAYVTNGIASFWLIAEKGAEAAAKDSDVNVEVKMPPKGVADQKRMVQELLTAGVDGIAISPIDPANQGDLFKEISERTNLITQDSDAPESDRLCYIGMDNYKAGRMCGELVKEAMPEGGTVMLFVGRLGQLNARLRRQGVIDELLDRDEDPNRYDQPGSEIKGDKYTILGTQTDLFDFAKAKSLAEDSIAKYPDLGCMVGLFAYNPPKCLEAVKEAQKVGQIKVVGFDEDDETLQGIKDGSLYGSVVQNPYQYGYESVRVLAGLARGDQSVLPEGGFLDIPARKIKADTVDEFWANLKELTGESPKPADESKDESTKGESKDESSKGS</sequence>
<evidence type="ECO:0000313" key="6">
    <source>
        <dbReference type="EMBL" id="QDU64264.1"/>
    </source>
</evidence>
<evidence type="ECO:0000259" key="5">
    <source>
        <dbReference type="Pfam" id="PF13407"/>
    </source>
</evidence>
<feature type="region of interest" description="Disordered" evidence="3">
    <location>
        <begin position="329"/>
        <end position="359"/>
    </location>
</feature>
<dbReference type="Proteomes" id="UP000317093">
    <property type="component" value="Chromosome"/>
</dbReference>
<dbReference type="InterPro" id="IPR050555">
    <property type="entry name" value="Bact_Solute-Bind_Prot2"/>
</dbReference>
<gene>
    <name evidence="6" type="primary">rbsB_3</name>
    <name evidence="6" type="ORF">Pan216_51530</name>
</gene>
<dbReference type="AlphaFoldDB" id="A0A518BBA1"/>
<dbReference type="Gene3D" id="3.40.50.2300">
    <property type="match status" value="2"/>
</dbReference>
<evidence type="ECO:0000256" key="4">
    <source>
        <dbReference type="SAM" id="SignalP"/>
    </source>
</evidence>
<keyword evidence="4" id="KW-0732">Signal</keyword>
<name>A0A518BBA1_9BACT</name>
<evidence type="ECO:0000256" key="1">
    <source>
        <dbReference type="ARBA" id="ARBA00004196"/>
    </source>
</evidence>
<evidence type="ECO:0000256" key="3">
    <source>
        <dbReference type="SAM" id="MobiDB-lite"/>
    </source>
</evidence>
<dbReference type="EMBL" id="CP036279">
    <property type="protein sequence ID" value="QDU64264.1"/>
    <property type="molecule type" value="Genomic_DNA"/>
</dbReference>
<protein>
    <submittedName>
        <fullName evidence="6">D-ribose-binding periplasmic protein</fullName>
    </submittedName>
</protein>
<feature type="domain" description="Periplasmic binding protein" evidence="5">
    <location>
        <begin position="36"/>
        <end position="299"/>
    </location>
</feature>
<evidence type="ECO:0000313" key="7">
    <source>
        <dbReference type="Proteomes" id="UP000317093"/>
    </source>
</evidence>
<organism evidence="6 7">
    <name type="scientific">Kolteria novifilia</name>
    <dbReference type="NCBI Taxonomy" id="2527975"/>
    <lineage>
        <taxon>Bacteria</taxon>
        <taxon>Pseudomonadati</taxon>
        <taxon>Planctomycetota</taxon>
        <taxon>Planctomycetia</taxon>
        <taxon>Kolteriales</taxon>
        <taxon>Kolteriaceae</taxon>
        <taxon>Kolteria</taxon>
    </lineage>
</organism>
<feature type="signal peptide" evidence="4">
    <location>
        <begin position="1"/>
        <end position="21"/>
    </location>
</feature>
<dbReference type="Pfam" id="PF13407">
    <property type="entry name" value="Peripla_BP_4"/>
    <property type="match status" value="1"/>
</dbReference>
<comment type="subcellular location">
    <subcellularLocation>
        <location evidence="1">Cell envelope</location>
    </subcellularLocation>
</comment>
<dbReference type="SUPFAM" id="SSF53822">
    <property type="entry name" value="Periplasmic binding protein-like I"/>
    <property type="match status" value="1"/>
</dbReference>
<dbReference type="KEGG" id="knv:Pan216_51530"/>
<dbReference type="RefSeq" id="WP_145262340.1">
    <property type="nucleotide sequence ID" value="NZ_CP036279.1"/>
</dbReference>
<evidence type="ECO:0000256" key="2">
    <source>
        <dbReference type="ARBA" id="ARBA00007639"/>
    </source>
</evidence>
<keyword evidence="7" id="KW-1185">Reference proteome</keyword>
<feature type="chain" id="PRO_5022113441" evidence="4">
    <location>
        <begin position="22"/>
        <end position="359"/>
    </location>
</feature>
<dbReference type="CDD" id="cd06314">
    <property type="entry name" value="PBP1_tmGBP"/>
    <property type="match status" value="1"/>
</dbReference>
<dbReference type="PROSITE" id="PS51257">
    <property type="entry name" value="PROKAR_LIPOPROTEIN"/>
    <property type="match status" value="1"/>
</dbReference>
<accession>A0A518BBA1</accession>
<comment type="similarity">
    <text evidence="2">Belongs to the bacterial solute-binding protein 2 family.</text>
</comment>
<dbReference type="InterPro" id="IPR028082">
    <property type="entry name" value="Peripla_BP_I"/>
</dbReference>
<dbReference type="PANTHER" id="PTHR30036">
    <property type="entry name" value="D-XYLOSE-BINDING PERIPLASMIC PROTEIN"/>
    <property type="match status" value="1"/>
</dbReference>
<dbReference type="PANTHER" id="PTHR30036:SF7">
    <property type="entry name" value="ABC TRANSPORTER PERIPLASMIC-BINDING PROTEIN YPHF"/>
    <property type="match status" value="1"/>
</dbReference>
<reference evidence="6 7" key="1">
    <citation type="submission" date="2019-02" db="EMBL/GenBank/DDBJ databases">
        <title>Deep-cultivation of Planctomycetes and their phenomic and genomic characterization uncovers novel biology.</title>
        <authorList>
            <person name="Wiegand S."/>
            <person name="Jogler M."/>
            <person name="Boedeker C."/>
            <person name="Pinto D."/>
            <person name="Vollmers J."/>
            <person name="Rivas-Marin E."/>
            <person name="Kohn T."/>
            <person name="Peeters S.H."/>
            <person name="Heuer A."/>
            <person name="Rast P."/>
            <person name="Oberbeckmann S."/>
            <person name="Bunk B."/>
            <person name="Jeske O."/>
            <person name="Meyerdierks A."/>
            <person name="Storesund J.E."/>
            <person name="Kallscheuer N."/>
            <person name="Luecker S."/>
            <person name="Lage O.M."/>
            <person name="Pohl T."/>
            <person name="Merkel B.J."/>
            <person name="Hornburger P."/>
            <person name="Mueller R.-W."/>
            <person name="Bruemmer F."/>
            <person name="Labrenz M."/>
            <person name="Spormann A.M."/>
            <person name="Op den Camp H."/>
            <person name="Overmann J."/>
            <person name="Amann R."/>
            <person name="Jetten M.S.M."/>
            <person name="Mascher T."/>
            <person name="Medema M.H."/>
            <person name="Devos D.P."/>
            <person name="Kaster A.-K."/>
            <person name="Ovreas L."/>
            <person name="Rohde M."/>
            <person name="Galperin M.Y."/>
            <person name="Jogler C."/>
        </authorList>
    </citation>
    <scope>NUCLEOTIDE SEQUENCE [LARGE SCALE GENOMIC DNA]</scope>
    <source>
        <strain evidence="6 7">Pan216</strain>
    </source>
</reference>
<dbReference type="OrthoDB" id="569491at2"/>